<dbReference type="PANTHER" id="PTHR24148:SF73">
    <property type="entry name" value="HET DOMAIN PROTEIN (AFU_ORTHOLOGUE AFUA_8G01020)"/>
    <property type="match status" value="1"/>
</dbReference>
<comment type="caution">
    <text evidence="2">The sequence shown here is derived from an EMBL/GenBank/DDBJ whole genome shotgun (WGS) entry which is preliminary data.</text>
</comment>
<gene>
    <name evidence="2" type="ORF">FALBO_17411</name>
</gene>
<feature type="non-terminal residue" evidence="2">
    <location>
        <position position="1"/>
    </location>
</feature>
<dbReference type="InterPro" id="IPR052895">
    <property type="entry name" value="HetReg/Transcr_Mod"/>
</dbReference>
<organism evidence="2 3">
    <name type="scientific">Fusarium albosuccineum</name>
    <dbReference type="NCBI Taxonomy" id="1237068"/>
    <lineage>
        <taxon>Eukaryota</taxon>
        <taxon>Fungi</taxon>
        <taxon>Dikarya</taxon>
        <taxon>Ascomycota</taxon>
        <taxon>Pezizomycotina</taxon>
        <taxon>Sordariomycetes</taxon>
        <taxon>Hypocreomycetidae</taxon>
        <taxon>Hypocreales</taxon>
        <taxon>Nectriaceae</taxon>
        <taxon>Fusarium</taxon>
        <taxon>Fusarium decemcellulare species complex</taxon>
    </lineage>
</organism>
<dbReference type="Proteomes" id="UP000554235">
    <property type="component" value="Unassembled WGS sequence"/>
</dbReference>
<dbReference type="OrthoDB" id="2157530at2759"/>
<dbReference type="InterPro" id="IPR010730">
    <property type="entry name" value="HET"/>
</dbReference>
<accession>A0A8H4NGX1</accession>
<evidence type="ECO:0000313" key="2">
    <source>
        <dbReference type="EMBL" id="KAF4437399.1"/>
    </source>
</evidence>
<dbReference type="AlphaFoldDB" id="A0A8H4NGX1"/>
<name>A0A8H4NGX1_9HYPO</name>
<dbReference type="PANTHER" id="PTHR24148">
    <property type="entry name" value="ANKYRIN REPEAT DOMAIN-CONTAINING PROTEIN 39 HOMOLOG-RELATED"/>
    <property type="match status" value="1"/>
</dbReference>
<proteinExistence type="predicted"/>
<reference evidence="2 3" key="1">
    <citation type="submission" date="2020-01" db="EMBL/GenBank/DDBJ databases">
        <title>Identification and distribution of gene clusters putatively required for synthesis of sphingolipid metabolism inhibitors in phylogenetically diverse species of the filamentous fungus Fusarium.</title>
        <authorList>
            <person name="Kim H.-S."/>
            <person name="Busman M."/>
            <person name="Brown D.W."/>
            <person name="Divon H."/>
            <person name="Uhlig S."/>
            <person name="Proctor R.H."/>
        </authorList>
    </citation>
    <scope>NUCLEOTIDE SEQUENCE [LARGE SCALE GENOMIC DNA]</scope>
    <source>
        <strain evidence="2 3">NRRL 20459</strain>
    </source>
</reference>
<evidence type="ECO:0000259" key="1">
    <source>
        <dbReference type="Pfam" id="PF06985"/>
    </source>
</evidence>
<protein>
    <submittedName>
        <fullName evidence="2">HET-domain-containing</fullName>
    </submittedName>
</protein>
<sequence length="418" mass="47339">MMGDIYRNAAGVVVWLEPATKTTARTFDLMERIVAVTQPHELSSLDTYIMSQKEFLQACGLPTIQDQAWIHLDRLFWNPWYYRMWIIQEENFNRVSTFIKSKFKPPSSVNIFNSSDDTYIKISPNPVLNLNQIIEMFRQENQFMSLDRLLALSMNSVATWPVDKIYGILGLASGSVASTIVPRYDLSPENLFRSLTEQLVKTSLDILSQASVPRWMKTRNLPSWVPDWSQPVGIEPLLSPLRRVYAMSCGDTKPRVNVTSQTLVVSGLIVDTIVSVGYIYLPKRRDTTKQRVIKMKGLSVGIRMNSFFMNLLLNWENLSSSIVTHPTREAVGSVFARTLIANLDILDGENISYQDAYACFRDALLGHTVDHWPKAVQDAQPRYLQAFDTIAHGRCLVITSRDYMGLGPLSSSVGDKVV</sequence>
<keyword evidence="3" id="KW-1185">Reference proteome</keyword>
<dbReference type="Pfam" id="PF06985">
    <property type="entry name" value="HET"/>
    <property type="match status" value="1"/>
</dbReference>
<feature type="domain" description="Heterokaryon incompatibility" evidence="1">
    <location>
        <begin position="1"/>
        <end position="89"/>
    </location>
</feature>
<dbReference type="EMBL" id="JAADYS010004034">
    <property type="protein sequence ID" value="KAF4437399.1"/>
    <property type="molecule type" value="Genomic_DNA"/>
</dbReference>
<evidence type="ECO:0000313" key="3">
    <source>
        <dbReference type="Proteomes" id="UP000554235"/>
    </source>
</evidence>